<protein>
    <submittedName>
        <fullName evidence="2">Uncharacterized protein</fullName>
    </submittedName>
</protein>
<gene>
    <name evidence="2" type="ORF">GCM10025867_20960</name>
</gene>
<organism evidence="2 3">
    <name type="scientific">Frondihabitans sucicola</name>
    <dbReference type="NCBI Taxonomy" id="1268041"/>
    <lineage>
        <taxon>Bacteria</taxon>
        <taxon>Bacillati</taxon>
        <taxon>Actinomycetota</taxon>
        <taxon>Actinomycetes</taxon>
        <taxon>Micrococcales</taxon>
        <taxon>Microbacteriaceae</taxon>
        <taxon>Frondihabitans</taxon>
    </lineage>
</organism>
<feature type="region of interest" description="Disordered" evidence="1">
    <location>
        <begin position="1"/>
        <end position="26"/>
    </location>
</feature>
<evidence type="ECO:0000313" key="3">
    <source>
        <dbReference type="Proteomes" id="UP001321486"/>
    </source>
</evidence>
<evidence type="ECO:0000256" key="1">
    <source>
        <dbReference type="SAM" id="MobiDB-lite"/>
    </source>
</evidence>
<sequence length="59" mass="6467">MEVEAVRARGRPRDDDGPDPGGVITRDDLKVRDVAPQPDTCQHGIVHMLRYGDPESRGG</sequence>
<dbReference type="EMBL" id="AP027732">
    <property type="protein sequence ID" value="BDZ49855.1"/>
    <property type="molecule type" value="Genomic_DNA"/>
</dbReference>
<dbReference type="Proteomes" id="UP001321486">
    <property type="component" value="Chromosome"/>
</dbReference>
<name>A0ABM8GN35_9MICO</name>
<accession>A0ABM8GN35</accession>
<proteinExistence type="predicted"/>
<keyword evidence="3" id="KW-1185">Reference proteome</keyword>
<reference evidence="3" key="1">
    <citation type="journal article" date="2019" name="Int. J. Syst. Evol. Microbiol.">
        <title>The Global Catalogue of Microorganisms (GCM) 10K type strain sequencing project: providing services to taxonomists for standard genome sequencing and annotation.</title>
        <authorList>
            <consortium name="The Broad Institute Genomics Platform"/>
            <consortium name="The Broad Institute Genome Sequencing Center for Infectious Disease"/>
            <person name="Wu L."/>
            <person name="Ma J."/>
        </authorList>
    </citation>
    <scope>NUCLEOTIDE SEQUENCE [LARGE SCALE GENOMIC DNA]</scope>
    <source>
        <strain evidence="3">NBRC 108728</strain>
    </source>
</reference>
<feature type="compositionally biased region" description="Basic and acidic residues" evidence="1">
    <location>
        <begin position="1"/>
        <end position="15"/>
    </location>
</feature>
<evidence type="ECO:0000313" key="2">
    <source>
        <dbReference type="EMBL" id="BDZ49855.1"/>
    </source>
</evidence>